<gene>
    <name evidence="2" type="ORF">BC343_21230</name>
</gene>
<accession>A0A1S9PJ37</accession>
<dbReference type="AlphaFoldDB" id="A0A1S9PJ37"/>
<proteinExistence type="predicted"/>
<dbReference type="STRING" id="1792845.BC343_21230"/>
<protein>
    <recommendedName>
        <fullName evidence="4">Outer membrane protein beta-barrel domain-containing protein</fullName>
    </recommendedName>
</protein>
<evidence type="ECO:0008006" key="4">
    <source>
        <dbReference type="Google" id="ProtNLM"/>
    </source>
</evidence>
<organism evidence="2 3">
    <name type="scientific">Mucilaginibacter pedocola</name>
    <dbReference type="NCBI Taxonomy" id="1792845"/>
    <lineage>
        <taxon>Bacteria</taxon>
        <taxon>Pseudomonadati</taxon>
        <taxon>Bacteroidota</taxon>
        <taxon>Sphingobacteriia</taxon>
        <taxon>Sphingobacteriales</taxon>
        <taxon>Sphingobacteriaceae</taxon>
        <taxon>Mucilaginibacter</taxon>
    </lineage>
</organism>
<evidence type="ECO:0000256" key="1">
    <source>
        <dbReference type="SAM" id="SignalP"/>
    </source>
</evidence>
<feature type="chain" id="PRO_5012210661" description="Outer membrane protein beta-barrel domain-containing protein" evidence="1">
    <location>
        <begin position="20"/>
        <end position="178"/>
    </location>
</feature>
<reference evidence="2 3" key="1">
    <citation type="submission" date="2016-07" db="EMBL/GenBank/DDBJ databases">
        <title>Genomic analysis of zinc-resistant bacterium Mucilaginibacter pedocola TBZ30.</title>
        <authorList>
            <person name="Huang J."/>
            <person name="Tang J."/>
        </authorList>
    </citation>
    <scope>NUCLEOTIDE SEQUENCE [LARGE SCALE GENOMIC DNA]</scope>
    <source>
        <strain evidence="2 3">TBZ30</strain>
    </source>
</reference>
<comment type="caution">
    <text evidence="2">The sequence shown here is derived from an EMBL/GenBank/DDBJ whole genome shotgun (WGS) entry which is preliminary data.</text>
</comment>
<dbReference type="RefSeq" id="WP_078346803.1">
    <property type="nucleotide sequence ID" value="NZ_MBTF01000003.1"/>
</dbReference>
<feature type="signal peptide" evidence="1">
    <location>
        <begin position="1"/>
        <end position="19"/>
    </location>
</feature>
<dbReference type="OrthoDB" id="668980at2"/>
<name>A0A1S9PJ37_9SPHI</name>
<sequence>MMKKLLAIALVLIGFCAKAQERKTVFEKFSNNRAIGIGISGYLPHGNFFKNGYGASVKSEWPIAQDLSLIGTLSVARFNYKSEFKGEALPTKPATFIPLTAGARYFLGDKIYFEGLVGGGYVADFHKSAFLSIEASAGYIMRLNKTNSFDFSVGYNNWGSGENLKATVLKVAYRAEWF</sequence>
<evidence type="ECO:0000313" key="3">
    <source>
        <dbReference type="Proteomes" id="UP000189739"/>
    </source>
</evidence>
<dbReference type="Proteomes" id="UP000189739">
    <property type="component" value="Unassembled WGS sequence"/>
</dbReference>
<keyword evidence="3" id="KW-1185">Reference proteome</keyword>
<dbReference type="EMBL" id="MBTF01000003">
    <property type="protein sequence ID" value="OOQ60980.1"/>
    <property type="molecule type" value="Genomic_DNA"/>
</dbReference>
<keyword evidence="1" id="KW-0732">Signal</keyword>
<evidence type="ECO:0000313" key="2">
    <source>
        <dbReference type="EMBL" id="OOQ60980.1"/>
    </source>
</evidence>